<evidence type="ECO:0000256" key="5">
    <source>
        <dbReference type="ARBA" id="ARBA00023136"/>
    </source>
</evidence>
<evidence type="ECO:0000256" key="3">
    <source>
        <dbReference type="ARBA" id="ARBA00022692"/>
    </source>
</evidence>
<dbReference type="OrthoDB" id="9810662at2"/>
<feature type="transmembrane region" description="Helical" evidence="6">
    <location>
        <begin position="6"/>
        <end position="25"/>
    </location>
</feature>
<dbReference type="RefSeq" id="WP_073081058.1">
    <property type="nucleotide sequence ID" value="NZ_FQXV01000013.1"/>
</dbReference>
<sequence length="306" mass="33478">MKYISALLFGVFFGCIVYMGLDLLYRKRIIINKRLRMAMNQSDSDEADANASFSARILKPLSNRLLGFFAMFVPLSATAQEKLTAQLMQAEIRMSAKNYSAAVLLLSIVCAGAGVLVGQLLGKPPLTSALFGAVGIYAGVALSRFQLKGKISRRKDEIYHQMPDALDLLSVSVAAGLGFDQALSYVVRKSEGALIREFDTVQREISLGRSRKEAMERLAERCGSIEIQTFVSAILQADEMGASIKNVLQIQAATIRETHKQNVEEKMQKLSVKMLIPMVLFIFPVLLIVLLGPAVPSIIQALGSMG</sequence>
<name>A0A1M5Z413_9FIRM</name>
<dbReference type="PROSITE" id="PS51257">
    <property type="entry name" value="PROKAR_LIPOPROTEIN"/>
    <property type="match status" value="1"/>
</dbReference>
<evidence type="ECO:0000256" key="4">
    <source>
        <dbReference type="ARBA" id="ARBA00022989"/>
    </source>
</evidence>
<feature type="transmembrane region" description="Helical" evidence="6">
    <location>
        <begin position="99"/>
        <end position="120"/>
    </location>
</feature>
<evidence type="ECO:0000313" key="9">
    <source>
        <dbReference type="Proteomes" id="UP000183995"/>
    </source>
</evidence>
<dbReference type="STRING" id="1123282.SAMN02745823_03188"/>
<gene>
    <name evidence="8" type="ORF">SAMN02745823_03188</name>
</gene>
<accession>A0A1M5Z413</accession>
<dbReference type="Pfam" id="PF00482">
    <property type="entry name" value="T2SSF"/>
    <property type="match status" value="1"/>
</dbReference>
<dbReference type="PANTHER" id="PTHR35007">
    <property type="entry name" value="INTEGRAL MEMBRANE PROTEIN-RELATED"/>
    <property type="match status" value="1"/>
</dbReference>
<evidence type="ECO:0000313" key="8">
    <source>
        <dbReference type="EMBL" id="SHI18949.1"/>
    </source>
</evidence>
<proteinExistence type="predicted"/>
<dbReference type="AlphaFoldDB" id="A0A1M5Z413"/>
<keyword evidence="4 6" id="KW-1133">Transmembrane helix</keyword>
<organism evidence="8 9">
    <name type="scientific">Sporobacter termitidis DSM 10068</name>
    <dbReference type="NCBI Taxonomy" id="1123282"/>
    <lineage>
        <taxon>Bacteria</taxon>
        <taxon>Bacillati</taxon>
        <taxon>Bacillota</taxon>
        <taxon>Clostridia</taxon>
        <taxon>Eubacteriales</taxon>
        <taxon>Oscillospiraceae</taxon>
        <taxon>Sporobacter</taxon>
    </lineage>
</organism>
<keyword evidence="5 6" id="KW-0472">Membrane</keyword>
<dbReference type="EMBL" id="FQXV01000013">
    <property type="protein sequence ID" value="SHI18949.1"/>
    <property type="molecule type" value="Genomic_DNA"/>
</dbReference>
<evidence type="ECO:0000256" key="1">
    <source>
        <dbReference type="ARBA" id="ARBA00004651"/>
    </source>
</evidence>
<evidence type="ECO:0000256" key="2">
    <source>
        <dbReference type="ARBA" id="ARBA00022475"/>
    </source>
</evidence>
<evidence type="ECO:0000256" key="6">
    <source>
        <dbReference type="SAM" id="Phobius"/>
    </source>
</evidence>
<evidence type="ECO:0000259" key="7">
    <source>
        <dbReference type="Pfam" id="PF00482"/>
    </source>
</evidence>
<reference evidence="8 9" key="1">
    <citation type="submission" date="2016-11" db="EMBL/GenBank/DDBJ databases">
        <authorList>
            <person name="Jaros S."/>
            <person name="Januszkiewicz K."/>
            <person name="Wedrychowicz H."/>
        </authorList>
    </citation>
    <scope>NUCLEOTIDE SEQUENCE [LARGE SCALE GENOMIC DNA]</scope>
    <source>
        <strain evidence="8 9">DSM 10068</strain>
    </source>
</reference>
<keyword evidence="2" id="KW-1003">Cell membrane</keyword>
<dbReference type="Proteomes" id="UP000183995">
    <property type="component" value="Unassembled WGS sequence"/>
</dbReference>
<feature type="transmembrane region" description="Helical" evidence="6">
    <location>
        <begin position="126"/>
        <end position="145"/>
    </location>
</feature>
<keyword evidence="3 6" id="KW-0812">Transmembrane</keyword>
<dbReference type="InterPro" id="IPR018076">
    <property type="entry name" value="T2SS_GspF_dom"/>
</dbReference>
<feature type="transmembrane region" description="Helical" evidence="6">
    <location>
        <begin position="275"/>
        <end position="299"/>
    </location>
</feature>
<protein>
    <submittedName>
        <fullName evidence="8">Tight adherence protein C</fullName>
    </submittedName>
</protein>
<feature type="domain" description="Type II secretion system protein GspF" evidence="7">
    <location>
        <begin position="166"/>
        <end position="291"/>
    </location>
</feature>
<keyword evidence="9" id="KW-1185">Reference proteome</keyword>
<dbReference type="GO" id="GO:0005886">
    <property type="term" value="C:plasma membrane"/>
    <property type="evidence" value="ECO:0007669"/>
    <property type="project" value="UniProtKB-SubCell"/>
</dbReference>
<comment type="subcellular location">
    <subcellularLocation>
        <location evidence="1">Cell membrane</location>
        <topology evidence="1">Multi-pass membrane protein</topology>
    </subcellularLocation>
</comment>
<dbReference type="PANTHER" id="PTHR35007:SF2">
    <property type="entry name" value="PILUS ASSEMBLE PROTEIN"/>
    <property type="match status" value="1"/>
</dbReference>